<organism evidence="1 2">
    <name type="scientific">Gigaspora rosea</name>
    <dbReference type="NCBI Taxonomy" id="44941"/>
    <lineage>
        <taxon>Eukaryota</taxon>
        <taxon>Fungi</taxon>
        <taxon>Fungi incertae sedis</taxon>
        <taxon>Mucoromycota</taxon>
        <taxon>Glomeromycotina</taxon>
        <taxon>Glomeromycetes</taxon>
        <taxon>Diversisporales</taxon>
        <taxon>Gigasporaceae</taxon>
        <taxon>Gigaspora</taxon>
    </lineage>
</organism>
<proteinExistence type="predicted"/>
<name>A0A397UB08_9GLOM</name>
<keyword evidence="2" id="KW-1185">Reference proteome</keyword>
<evidence type="ECO:0000313" key="1">
    <source>
        <dbReference type="EMBL" id="RIB04326.1"/>
    </source>
</evidence>
<evidence type="ECO:0000313" key="2">
    <source>
        <dbReference type="Proteomes" id="UP000266673"/>
    </source>
</evidence>
<sequence length="444" mass="52111">MPKRKEYFVKLISLGIIVENLHFGPFCCNWWLSRPDNNEIKNILRLWVIEIGKSNNSEWNFARPGYKSSFIYKYQQKRCIFVQEFDDDECKVTIYSGKNIIATFIDDNPDLVWKKIGLLHQFNGKQLFGLQETNNQHFIQAVLIHSCTSDDWTNDNVITKSTGIIELHSALRDLYPTGYEVKDRELRAWKAMLKNIRCTEITPFGKEESEFEFWTRSLTPEIDRSTLELLYHSGFLNPIPTHIKNSIKIFWNCFDESLAINKRGVDSKCRILSIIADNFSYEDIKNNLGVSSDAICYARKHARTHGPGNRVWNKPIITQQKMSLEKQQQLDAFLLDKANVIMSSYKVVSATNEPVHYFKNTKGVLWEKYHEQYPNSMQRTSFYAKLKGNHYIYREDLGGLCQTYYQYGYEVFCDLNNYIRKHVTNHLTQNRLLSNCENLTQFLK</sequence>
<dbReference type="AlphaFoldDB" id="A0A397UB08"/>
<reference evidence="1 2" key="1">
    <citation type="submission" date="2018-06" db="EMBL/GenBank/DDBJ databases">
        <title>Comparative genomics reveals the genomic features of Rhizophagus irregularis, R. cerebriforme, R. diaphanum and Gigaspora rosea, and their symbiotic lifestyle signature.</title>
        <authorList>
            <person name="Morin E."/>
            <person name="San Clemente H."/>
            <person name="Chen E.C.H."/>
            <person name="De La Providencia I."/>
            <person name="Hainaut M."/>
            <person name="Kuo A."/>
            <person name="Kohler A."/>
            <person name="Murat C."/>
            <person name="Tang N."/>
            <person name="Roy S."/>
            <person name="Loubradou J."/>
            <person name="Henrissat B."/>
            <person name="Grigoriev I.V."/>
            <person name="Corradi N."/>
            <person name="Roux C."/>
            <person name="Martin F.M."/>
        </authorList>
    </citation>
    <scope>NUCLEOTIDE SEQUENCE [LARGE SCALE GENOMIC DNA]</scope>
    <source>
        <strain evidence="1 2">DAOM 194757</strain>
    </source>
</reference>
<dbReference type="EMBL" id="QKWP01002203">
    <property type="protein sequence ID" value="RIB04326.1"/>
    <property type="molecule type" value="Genomic_DNA"/>
</dbReference>
<comment type="caution">
    <text evidence="1">The sequence shown here is derived from an EMBL/GenBank/DDBJ whole genome shotgun (WGS) entry which is preliminary data.</text>
</comment>
<gene>
    <name evidence="1" type="ORF">C2G38_2222664</name>
</gene>
<protein>
    <submittedName>
        <fullName evidence="1">Uncharacterized protein</fullName>
    </submittedName>
</protein>
<dbReference type="OrthoDB" id="2419736at2759"/>
<accession>A0A397UB08</accession>
<dbReference type="Proteomes" id="UP000266673">
    <property type="component" value="Unassembled WGS sequence"/>
</dbReference>